<keyword evidence="12" id="KW-0598">Phosphotransferase system</keyword>
<dbReference type="SUPFAM" id="SSF52794">
    <property type="entry name" value="PTS system IIB component-like"/>
    <property type="match status" value="1"/>
</dbReference>
<dbReference type="PROSITE" id="PS51094">
    <property type="entry name" value="PTS_EIIA_TYPE_2"/>
    <property type="match status" value="1"/>
</dbReference>
<comment type="subcellular location">
    <subcellularLocation>
        <location evidence="2">Cell inner membrane</location>
        <topology evidence="2">Multi-pass membrane protein</topology>
    </subcellularLocation>
</comment>
<feature type="domain" description="PTS EIIC type-2" evidence="21">
    <location>
        <begin position="12"/>
        <end position="350"/>
    </location>
</feature>
<evidence type="ECO:0000256" key="13">
    <source>
        <dbReference type="ARBA" id="ARBA00022692"/>
    </source>
</evidence>
<evidence type="ECO:0000256" key="16">
    <source>
        <dbReference type="ARBA" id="ARBA00023136"/>
    </source>
</evidence>
<dbReference type="InterPro" id="IPR003501">
    <property type="entry name" value="PTS_EIIB_2/3"/>
</dbReference>
<evidence type="ECO:0000256" key="4">
    <source>
        <dbReference type="ARBA" id="ARBA00011909"/>
    </source>
</evidence>
<dbReference type="Pfam" id="PF02302">
    <property type="entry name" value="PTS_IIB"/>
    <property type="match status" value="1"/>
</dbReference>
<dbReference type="InterPro" id="IPR029503">
    <property type="entry name" value="PTS_EIIB_mannitol"/>
</dbReference>
<accession>A0A1B2H9D4</accession>
<feature type="domain" description="PTS EIIB type-2" evidence="20">
    <location>
        <begin position="378"/>
        <end position="470"/>
    </location>
</feature>
<evidence type="ECO:0000256" key="15">
    <source>
        <dbReference type="ARBA" id="ARBA00022989"/>
    </source>
</evidence>
<dbReference type="PROSITE" id="PS00372">
    <property type="entry name" value="PTS_EIIA_TYPE_2_HIS"/>
    <property type="match status" value="1"/>
</dbReference>
<proteinExistence type="predicted"/>
<evidence type="ECO:0000256" key="2">
    <source>
        <dbReference type="ARBA" id="ARBA00004429"/>
    </source>
</evidence>
<keyword evidence="10" id="KW-0762">Sugar transport</keyword>
<feature type="transmembrane region" description="Helical" evidence="18">
    <location>
        <begin position="312"/>
        <end position="334"/>
    </location>
</feature>
<dbReference type="GO" id="GO:0009401">
    <property type="term" value="P:phosphoenolpyruvate-dependent sugar phosphotransferase system"/>
    <property type="evidence" value="ECO:0007669"/>
    <property type="project" value="UniProtKB-KW"/>
</dbReference>
<dbReference type="GO" id="GO:0016301">
    <property type="term" value="F:kinase activity"/>
    <property type="evidence" value="ECO:0007669"/>
    <property type="project" value="UniProtKB-KW"/>
</dbReference>
<dbReference type="InterPro" id="IPR050893">
    <property type="entry name" value="Sugar_PTS"/>
</dbReference>
<gene>
    <name evidence="22" type="ORF">ATN01_02845</name>
</gene>
<dbReference type="InterPro" id="IPR016152">
    <property type="entry name" value="PTrfase/Anion_transptr"/>
</dbReference>
<evidence type="ECO:0000256" key="5">
    <source>
        <dbReference type="ARBA" id="ARBA00015039"/>
    </source>
</evidence>
<protein>
    <recommendedName>
        <fullName evidence="5">PTS system mannitol-specific EIICBA component</fullName>
        <ecNumber evidence="4">2.7.1.197</ecNumber>
    </recommendedName>
    <alternativeName>
        <fullName evidence="17">EIICBA-Mtl</fullName>
    </alternativeName>
</protein>
<dbReference type="InterPro" id="IPR003352">
    <property type="entry name" value="PTS_EIIC"/>
</dbReference>
<evidence type="ECO:0000256" key="10">
    <source>
        <dbReference type="ARBA" id="ARBA00022597"/>
    </source>
</evidence>
<keyword evidence="14" id="KW-0418">Kinase</keyword>
<evidence type="ECO:0000256" key="9">
    <source>
        <dbReference type="ARBA" id="ARBA00022553"/>
    </source>
</evidence>
<keyword evidence="16 18" id="KW-0472">Membrane</keyword>
<dbReference type="PANTHER" id="PTHR30181">
    <property type="entry name" value="MANNITOL PERMEASE IIC COMPONENT"/>
    <property type="match status" value="1"/>
</dbReference>
<feature type="transmembrane region" description="Helical" evidence="18">
    <location>
        <begin position="48"/>
        <end position="67"/>
    </location>
</feature>
<feature type="transmembrane region" description="Helical" evidence="18">
    <location>
        <begin position="269"/>
        <end position="292"/>
    </location>
</feature>
<dbReference type="PATRIC" id="fig|118101.4.peg.566"/>
<dbReference type="GO" id="GO:0022872">
    <property type="term" value="F:protein-N(PI)-phosphohistidine-mannitol phosphotransferase system transmembrane transporter activity"/>
    <property type="evidence" value="ECO:0007669"/>
    <property type="project" value="InterPro"/>
</dbReference>
<dbReference type="PANTHER" id="PTHR30181:SF2">
    <property type="entry name" value="PTS SYSTEM MANNITOL-SPECIFIC EIICBA COMPONENT"/>
    <property type="match status" value="1"/>
</dbReference>
<dbReference type="InterPro" id="IPR013014">
    <property type="entry name" value="PTS_EIIC_2"/>
</dbReference>
<sequence>MFTLMKLKIQNFGQFLSNMIMPNISIFITWGIMNALFLPVGWQPNKLLAQLIAPVMFYLLPLLIGYTGGRLVSNERGGLVGSISTIGVITSTDMPMLLGAMIAGPLGGWAMKNFDQIIENKIKNGFEMLVNNFSIAILGILLAIISFFTIGPFIEWISHILSNLIKLILFYNLLPLLSIIVEPAKIFFLNNAINHGIFSPLGIQDVLENHKSIFFLIESNPSPGLGVLMACLFFGRKDTSKSLGTAAAIEFLGGVHEIYFSYVLIQPKLIISLIIGSMINIFMLVMLDGGLISAVSPGSILSILAMTPKGFYLVNITAIFCSFISSFCSASVLLKYDFGKIYKKNENNLKNDKDSLSIATSQEKQFNEINLTNFSKIKTIIVACDAGMGSSAMGASILRKKIKTANLNHISVSNMAINLLPKNADLIITHKNLTDRAKQYAPNAQHISLKNFLNNNFYDNLVKKLLESMFLLNRNYNISLNHNNKNNIKDKKKSRSVFQLSEKNILLNQYANTKEEAIKIVGLNLVKYGYVKFDYINSMLEREKIASTWLGESIALPHGTIQGKESVLKTGIIFCQFPKGVHFGEDLDDIAYIVIGIAAKNDEHIMVVSNITNALDNKGTIKTLSTTNNIKEVLSLLNSK</sequence>
<dbReference type="Gene3D" id="3.40.930.10">
    <property type="entry name" value="Mannitol-specific EII, Chain A"/>
    <property type="match status" value="1"/>
</dbReference>
<evidence type="ECO:0000313" key="23">
    <source>
        <dbReference type="Proteomes" id="UP000093070"/>
    </source>
</evidence>
<evidence type="ECO:0000256" key="12">
    <source>
        <dbReference type="ARBA" id="ARBA00022683"/>
    </source>
</evidence>
<keyword evidence="11" id="KW-0808">Transferase</keyword>
<organism evidence="22 23">
    <name type="scientific">Buchnera aphidicola subsp. Diuraphis noxia</name>
    <dbReference type="NCBI Taxonomy" id="118101"/>
    <lineage>
        <taxon>Bacteria</taxon>
        <taxon>Pseudomonadati</taxon>
        <taxon>Pseudomonadota</taxon>
        <taxon>Gammaproteobacteria</taxon>
        <taxon>Enterobacterales</taxon>
        <taxon>Erwiniaceae</taxon>
        <taxon>Buchnera</taxon>
    </lineage>
</organism>
<dbReference type="GO" id="GO:0005886">
    <property type="term" value="C:plasma membrane"/>
    <property type="evidence" value="ECO:0007669"/>
    <property type="project" value="UniProtKB-SubCell"/>
</dbReference>
<evidence type="ECO:0000256" key="8">
    <source>
        <dbReference type="ARBA" id="ARBA00022519"/>
    </source>
</evidence>
<evidence type="ECO:0000256" key="18">
    <source>
        <dbReference type="SAM" id="Phobius"/>
    </source>
</evidence>
<dbReference type="EC" id="2.7.1.197" evidence="4"/>
<dbReference type="RefSeq" id="WP_075433568.1">
    <property type="nucleotide sequence ID" value="NZ_CP013259.1"/>
</dbReference>
<dbReference type="Pfam" id="PF00359">
    <property type="entry name" value="PTS_EIIA_2"/>
    <property type="match status" value="1"/>
</dbReference>
<dbReference type="AlphaFoldDB" id="A0A1B2H9D4"/>
<reference evidence="22 23" key="1">
    <citation type="submission" date="2015-11" db="EMBL/GenBank/DDBJ databases">
        <title>The complete genome of Buchnera aphidicola from Diuraphis noxia biotype SAM.</title>
        <authorList>
            <person name="Burger N.F.V."/>
            <person name="Oberholster A.-M."/>
        </authorList>
    </citation>
    <scope>NUCLEOTIDE SEQUENCE [LARGE SCALE GENOMIC DNA]</scope>
    <source>
        <strain evidence="22">SAM</strain>
    </source>
</reference>
<dbReference type="GO" id="GO:0090563">
    <property type="term" value="F:protein-phosphocysteine-sugar phosphotransferase activity"/>
    <property type="evidence" value="ECO:0007669"/>
    <property type="project" value="TreeGrafter"/>
</dbReference>
<evidence type="ECO:0000256" key="14">
    <source>
        <dbReference type="ARBA" id="ARBA00022777"/>
    </source>
</evidence>
<feature type="transmembrane region" description="Helical" evidence="18">
    <location>
        <begin position="169"/>
        <end position="193"/>
    </location>
</feature>
<evidence type="ECO:0000259" key="19">
    <source>
        <dbReference type="PROSITE" id="PS51094"/>
    </source>
</evidence>
<dbReference type="PROSITE" id="PS51104">
    <property type="entry name" value="PTS_EIIC_TYPE_2"/>
    <property type="match status" value="1"/>
</dbReference>
<keyword evidence="15 18" id="KW-1133">Transmembrane helix</keyword>
<evidence type="ECO:0000256" key="17">
    <source>
        <dbReference type="ARBA" id="ARBA00030684"/>
    </source>
</evidence>
<dbReference type="Proteomes" id="UP000093070">
    <property type="component" value="Chromosome"/>
</dbReference>
<keyword evidence="9" id="KW-0597">Phosphoprotein</keyword>
<dbReference type="InterPro" id="IPR036095">
    <property type="entry name" value="PTS_EIIB-like_sf"/>
</dbReference>
<dbReference type="CDD" id="cd05567">
    <property type="entry name" value="PTS_IIB_mannitol"/>
    <property type="match status" value="1"/>
</dbReference>
<dbReference type="OrthoDB" id="9814222at2"/>
<keyword evidence="8" id="KW-0997">Cell inner membrane</keyword>
<feature type="transmembrane region" description="Helical" evidence="18">
    <location>
        <begin position="20"/>
        <end position="42"/>
    </location>
</feature>
<evidence type="ECO:0000313" key="22">
    <source>
        <dbReference type="EMBL" id="ANZ22748.1"/>
    </source>
</evidence>
<keyword evidence="13 18" id="KW-0812">Transmembrane</keyword>
<dbReference type="STRING" id="118101.ATN01_02845"/>
<comment type="catalytic activity">
    <reaction evidence="1">
        <text>D-mannitol(out) + N(pros)-phospho-L-histidyl-[protein] = D-mannitol 1-phosphate(in) + L-histidyl-[protein]</text>
        <dbReference type="Rhea" id="RHEA:33363"/>
        <dbReference type="Rhea" id="RHEA-COMP:9745"/>
        <dbReference type="Rhea" id="RHEA-COMP:9746"/>
        <dbReference type="ChEBI" id="CHEBI:16899"/>
        <dbReference type="ChEBI" id="CHEBI:29979"/>
        <dbReference type="ChEBI" id="CHEBI:61381"/>
        <dbReference type="ChEBI" id="CHEBI:64837"/>
        <dbReference type="EC" id="2.7.1.197"/>
    </reaction>
</comment>
<dbReference type="EMBL" id="CP013259">
    <property type="protein sequence ID" value="ANZ22748.1"/>
    <property type="molecule type" value="Genomic_DNA"/>
</dbReference>
<evidence type="ECO:0000256" key="7">
    <source>
        <dbReference type="ARBA" id="ARBA00022475"/>
    </source>
</evidence>
<keyword evidence="7" id="KW-1003">Cell membrane</keyword>
<feature type="transmembrane region" description="Helical" evidence="18">
    <location>
        <begin position="79"/>
        <end position="103"/>
    </location>
</feature>
<dbReference type="InterPro" id="IPR002178">
    <property type="entry name" value="PTS_EIIA_type-2_dom"/>
</dbReference>
<evidence type="ECO:0000259" key="20">
    <source>
        <dbReference type="PROSITE" id="PS51099"/>
    </source>
</evidence>
<dbReference type="FunFam" id="3.40.50.2300:FF:000047">
    <property type="entry name" value="PTS system mannitol-specific transporter subunit IICBA"/>
    <property type="match status" value="1"/>
</dbReference>
<evidence type="ECO:0000256" key="1">
    <source>
        <dbReference type="ARBA" id="ARBA00001655"/>
    </source>
</evidence>
<evidence type="ECO:0000256" key="6">
    <source>
        <dbReference type="ARBA" id="ARBA00022448"/>
    </source>
</evidence>
<dbReference type="PROSITE" id="PS51099">
    <property type="entry name" value="PTS_EIIB_TYPE_2"/>
    <property type="match status" value="1"/>
</dbReference>
<dbReference type="InterPro" id="IPR013011">
    <property type="entry name" value="PTS_EIIB_2"/>
</dbReference>
<dbReference type="NCBIfam" id="NF011663">
    <property type="entry name" value="PRK15083.1"/>
    <property type="match status" value="1"/>
</dbReference>
<dbReference type="CDD" id="cd00211">
    <property type="entry name" value="PTS_IIA_fru"/>
    <property type="match status" value="1"/>
</dbReference>
<feature type="domain" description="PTS EIIA type-2" evidence="19">
    <location>
        <begin position="498"/>
        <end position="640"/>
    </location>
</feature>
<comment type="subunit">
    <text evidence="3">Homodimer.</text>
</comment>
<dbReference type="SUPFAM" id="SSF55804">
    <property type="entry name" value="Phoshotransferase/anion transport protein"/>
    <property type="match status" value="1"/>
</dbReference>
<feature type="transmembrane region" description="Helical" evidence="18">
    <location>
        <begin position="133"/>
        <end position="157"/>
    </location>
</feature>
<name>A0A1B2H9D4_BUCDN</name>
<evidence type="ECO:0000259" key="21">
    <source>
        <dbReference type="PROSITE" id="PS51104"/>
    </source>
</evidence>
<dbReference type="Pfam" id="PF02378">
    <property type="entry name" value="PTS_EIIC"/>
    <property type="match status" value="1"/>
</dbReference>
<evidence type="ECO:0000256" key="11">
    <source>
        <dbReference type="ARBA" id="ARBA00022679"/>
    </source>
</evidence>
<evidence type="ECO:0000256" key="3">
    <source>
        <dbReference type="ARBA" id="ARBA00011738"/>
    </source>
</evidence>
<keyword evidence="6" id="KW-0813">Transport</keyword>
<dbReference type="Gene3D" id="3.40.50.2300">
    <property type="match status" value="1"/>
</dbReference>